<dbReference type="PANTHER" id="PTHR14819">
    <property type="entry name" value="GTP-BINDING"/>
    <property type="match status" value="1"/>
</dbReference>
<keyword evidence="3" id="KW-1185">Reference proteome</keyword>
<proteinExistence type="predicted"/>
<comment type="caution">
    <text evidence="2">The sequence shown here is derived from an EMBL/GenBank/DDBJ whole genome shotgun (WGS) entry which is preliminary data.</text>
</comment>
<sequence length="238" mass="26999">MEERLMKLITRRIKDVVQNVQRKAAEKGEEDMNIQTFIQDMCSNLNETLVFPKHALDAVMVLNKANSKQFSDWLLSLIKDMEQSLSAEFHREQDVRARLTSLPLKPQDELFKQQIGCGKQCPFCKAPCEAGGEAHTQHFTSIHRPEGLGRYRWENSGKLVPDICSSLVASEMSFRCSDTNDKWHPYKEYVKIYLTGASSQTTASRPQPTGSTSLPSSTRSLQRRMEQSLLTCLQAGVQ</sequence>
<reference evidence="2" key="1">
    <citation type="journal article" date="2023" name="Science">
        <title>Genome structures resolve the early diversification of teleost fishes.</title>
        <authorList>
            <person name="Parey E."/>
            <person name="Louis A."/>
            <person name="Montfort J."/>
            <person name="Bouchez O."/>
            <person name="Roques C."/>
            <person name="Iampietro C."/>
            <person name="Lluch J."/>
            <person name="Castinel A."/>
            <person name="Donnadieu C."/>
            <person name="Desvignes T."/>
            <person name="Floi Bucao C."/>
            <person name="Jouanno E."/>
            <person name="Wen M."/>
            <person name="Mejri S."/>
            <person name="Dirks R."/>
            <person name="Jansen H."/>
            <person name="Henkel C."/>
            <person name="Chen W.J."/>
            <person name="Zahm M."/>
            <person name="Cabau C."/>
            <person name="Klopp C."/>
            <person name="Thompson A.W."/>
            <person name="Robinson-Rechavi M."/>
            <person name="Braasch I."/>
            <person name="Lecointre G."/>
            <person name="Bobe J."/>
            <person name="Postlethwait J.H."/>
            <person name="Berthelot C."/>
            <person name="Roest Crollius H."/>
            <person name="Guiguen Y."/>
        </authorList>
    </citation>
    <scope>NUCLEOTIDE SEQUENCE</scope>
    <source>
        <strain evidence="2">NC1722</strain>
    </source>
</reference>
<dbReference type="Proteomes" id="UP001221898">
    <property type="component" value="Unassembled WGS sequence"/>
</dbReference>
<feature type="region of interest" description="Disordered" evidence="1">
    <location>
        <begin position="200"/>
        <end position="220"/>
    </location>
</feature>
<gene>
    <name evidence="2" type="ORF">AAFF_G00361340</name>
</gene>
<evidence type="ECO:0000313" key="2">
    <source>
        <dbReference type="EMBL" id="KAJ8366322.1"/>
    </source>
</evidence>
<dbReference type="InterPro" id="IPR052986">
    <property type="entry name" value="VLIG_GTPase"/>
</dbReference>
<accession>A0AAD7VZE8</accession>
<dbReference type="AlphaFoldDB" id="A0AAD7VZE8"/>
<protein>
    <submittedName>
        <fullName evidence="2">Uncharacterized protein</fullName>
    </submittedName>
</protein>
<name>A0AAD7VZE8_9TELE</name>
<organism evidence="2 3">
    <name type="scientific">Aldrovandia affinis</name>
    <dbReference type="NCBI Taxonomy" id="143900"/>
    <lineage>
        <taxon>Eukaryota</taxon>
        <taxon>Metazoa</taxon>
        <taxon>Chordata</taxon>
        <taxon>Craniata</taxon>
        <taxon>Vertebrata</taxon>
        <taxon>Euteleostomi</taxon>
        <taxon>Actinopterygii</taxon>
        <taxon>Neopterygii</taxon>
        <taxon>Teleostei</taxon>
        <taxon>Notacanthiformes</taxon>
        <taxon>Halosauridae</taxon>
        <taxon>Aldrovandia</taxon>
    </lineage>
</organism>
<dbReference type="PANTHER" id="PTHR14819:SF9">
    <property type="entry name" value="UP-REGULATOR OF CELL PROLIFERATION-LIKE"/>
    <property type="match status" value="1"/>
</dbReference>
<evidence type="ECO:0000256" key="1">
    <source>
        <dbReference type="SAM" id="MobiDB-lite"/>
    </source>
</evidence>
<evidence type="ECO:0000313" key="3">
    <source>
        <dbReference type="Proteomes" id="UP001221898"/>
    </source>
</evidence>
<dbReference type="EMBL" id="JAINUG010000609">
    <property type="protein sequence ID" value="KAJ8366322.1"/>
    <property type="molecule type" value="Genomic_DNA"/>
</dbReference>